<evidence type="ECO:0000256" key="1">
    <source>
        <dbReference type="SAM" id="SignalP"/>
    </source>
</evidence>
<evidence type="ECO:0000313" key="3">
    <source>
        <dbReference type="Proteomes" id="UP001139559"/>
    </source>
</evidence>
<sequence>MKARYSLLIALLSSTSCYAKLGAGNGFSGEISLNSVYVTQESNLSTDADANLANLGQPSQTTDSFIVAPLGNIAYTFGQSNQQVYFGTTRDDIAVGTLAVQLGYKYQFSSKMTIDIAYLPTVMSGSVWQNPYDTESTRQETDVDGNAYRLKLSNIAGSLFSVDMAYGDKEIEQDSLQGSDLARDADTYFIKGQVRLPLSRATMLAPAISYTKQEAEGSASSFERYRGELSVFQFLGAHQIALTASYSQTDYEAESTRFSGQTRSDNGLSLFAAYEYVDFLGYKNWSLISFLGYDQSDANIDFYDESQTIVSLGINYQF</sequence>
<proteinExistence type="predicted"/>
<feature type="chain" id="PRO_5040887466" evidence="1">
    <location>
        <begin position="20"/>
        <end position="318"/>
    </location>
</feature>
<dbReference type="Proteomes" id="UP001139559">
    <property type="component" value="Unassembled WGS sequence"/>
</dbReference>
<dbReference type="EMBL" id="JAJHVV010000017">
    <property type="protein sequence ID" value="MCK6265635.1"/>
    <property type="molecule type" value="Genomic_DNA"/>
</dbReference>
<dbReference type="PIRSF" id="PIRSF028696">
    <property type="entry name" value="UCP028696"/>
    <property type="match status" value="1"/>
</dbReference>
<reference evidence="2" key="1">
    <citation type="submission" date="2021-11" db="EMBL/GenBank/DDBJ databases">
        <title>Vibrio ZSDE26 sp. nov. and Vibrio ZSDZ34 sp. nov., isolated from coastal seawater in Qingdao.</title>
        <authorList>
            <person name="Zhang P."/>
        </authorList>
    </citation>
    <scope>NUCLEOTIDE SEQUENCE</scope>
    <source>
        <strain evidence="2">ZSDE26</strain>
    </source>
</reference>
<keyword evidence="3" id="KW-1185">Reference proteome</keyword>
<gene>
    <name evidence="2" type="ORF">KP803_20470</name>
</gene>
<accession>A0A9X1XND9</accession>
<name>A0A9X1XND9_9VIBR</name>
<dbReference type="AlphaFoldDB" id="A0A9X1XND9"/>
<evidence type="ECO:0000313" key="2">
    <source>
        <dbReference type="EMBL" id="MCK6265635.1"/>
    </source>
</evidence>
<feature type="signal peptide" evidence="1">
    <location>
        <begin position="1"/>
        <end position="19"/>
    </location>
</feature>
<dbReference type="RefSeq" id="WP_248010700.1">
    <property type="nucleotide sequence ID" value="NZ_JAJHVV010000017.1"/>
</dbReference>
<dbReference type="Pfam" id="PF11059">
    <property type="entry name" value="DUF2860"/>
    <property type="match status" value="1"/>
</dbReference>
<dbReference type="PROSITE" id="PS51257">
    <property type="entry name" value="PROKAR_LIPOPROTEIN"/>
    <property type="match status" value="1"/>
</dbReference>
<keyword evidence="1" id="KW-0732">Signal</keyword>
<comment type="caution">
    <text evidence="2">The sequence shown here is derived from an EMBL/GenBank/DDBJ whole genome shotgun (WGS) entry which is preliminary data.</text>
</comment>
<organism evidence="2 3">
    <name type="scientific">Vibrio amylolyticus</name>
    <dbReference type="NCBI Taxonomy" id="2847292"/>
    <lineage>
        <taxon>Bacteria</taxon>
        <taxon>Pseudomonadati</taxon>
        <taxon>Pseudomonadota</taxon>
        <taxon>Gammaproteobacteria</taxon>
        <taxon>Vibrionales</taxon>
        <taxon>Vibrionaceae</taxon>
        <taxon>Vibrio</taxon>
    </lineage>
</organism>
<dbReference type="InterPro" id="IPR016896">
    <property type="entry name" value="DUF2860"/>
</dbReference>
<protein>
    <submittedName>
        <fullName evidence="2">DUF2860 domain-containing protein</fullName>
    </submittedName>
</protein>